<feature type="domain" description="AB hydrolase-1" evidence="1">
    <location>
        <begin position="65"/>
        <end position="300"/>
    </location>
</feature>
<dbReference type="InterPro" id="IPR000639">
    <property type="entry name" value="Epox_hydrolase-like"/>
</dbReference>
<dbReference type="PRINTS" id="PR00111">
    <property type="entry name" value="ABHYDROLASE"/>
</dbReference>
<dbReference type="PANTHER" id="PTHR46438:SF11">
    <property type="entry name" value="LIPASE-RELATED"/>
    <property type="match status" value="1"/>
</dbReference>
<dbReference type="RefSeq" id="WP_076518198.1">
    <property type="nucleotide sequence ID" value="NZ_FTOH01000018.1"/>
</dbReference>
<reference evidence="3" key="1">
    <citation type="submission" date="2017-01" db="EMBL/GenBank/DDBJ databases">
        <authorList>
            <person name="Varghese N."/>
            <person name="Submissions S."/>
        </authorList>
    </citation>
    <scope>NUCLEOTIDE SEQUENCE [LARGE SCALE GENOMIC DNA]</scope>
    <source>
        <strain evidence="3">DSM 24913</strain>
    </source>
</reference>
<dbReference type="InterPro" id="IPR000073">
    <property type="entry name" value="AB_hydrolase_1"/>
</dbReference>
<dbReference type="OrthoDB" id="9780744at2"/>
<keyword evidence="3" id="KW-1185">Reference proteome</keyword>
<dbReference type="PROSITE" id="PS51257">
    <property type="entry name" value="PROKAR_LIPOPROTEIN"/>
    <property type="match status" value="1"/>
</dbReference>
<dbReference type="InterPro" id="IPR029058">
    <property type="entry name" value="AB_hydrolase_fold"/>
</dbReference>
<dbReference type="PRINTS" id="PR00412">
    <property type="entry name" value="EPOXHYDRLASE"/>
</dbReference>
<dbReference type="Gene3D" id="3.40.50.1820">
    <property type="entry name" value="alpha/beta hydrolase"/>
    <property type="match status" value="1"/>
</dbReference>
<organism evidence="2 3">
    <name type="scientific">Thalassolituus maritimus</name>
    <dbReference type="NCBI Taxonomy" id="484498"/>
    <lineage>
        <taxon>Bacteria</taxon>
        <taxon>Pseudomonadati</taxon>
        <taxon>Pseudomonadota</taxon>
        <taxon>Gammaproteobacteria</taxon>
        <taxon>Oceanospirillales</taxon>
        <taxon>Oceanospirillaceae</taxon>
        <taxon>Thalassolituus</taxon>
    </lineage>
</organism>
<dbReference type="AlphaFoldDB" id="A0A1N7QBF7"/>
<dbReference type="Pfam" id="PF00561">
    <property type="entry name" value="Abhydrolase_1"/>
    <property type="match status" value="1"/>
</dbReference>
<sequence>MKLIKLLLVASMVATTVVTTGCAYFGLGSRPLSELTEKYTDESSKFTAVDGLVMHYTDQGFGDEAVLMLHGEHSSLHVWDAWVERMATDFRVIRLDLPGHGLTGPDPKTETYDVEYMMGKVEAFMDKLGLDSVKLVGASYGGFITWNFAKEYPERVESMVLVDSTGFDQEVHPVLGYNTIPVLAGLNSWTLPRYRVRDRVESMYADEEKVSDEVVRRNQDMMLRKGNRTAFIDVARTMEKQLEEGENESDRIKYIQTPSLVMWGEDDEWTPERVMKQFKTHLPNMTFVSYEVVGHLPMEELPRQSARDAHHYLLYGELPQLPGNEEQGWVVPGNPRKGW</sequence>
<evidence type="ECO:0000313" key="3">
    <source>
        <dbReference type="Proteomes" id="UP000185639"/>
    </source>
</evidence>
<name>A0A1N7QBF7_9GAMM</name>
<dbReference type="EMBL" id="FTOH01000018">
    <property type="protein sequence ID" value="SIT20185.1"/>
    <property type="molecule type" value="Genomic_DNA"/>
</dbReference>
<gene>
    <name evidence="2" type="ORF">SAMN05421686_11812</name>
</gene>
<proteinExistence type="predicted"/>
<protein>
    <submittedName>
        <fullName evidence="2">Pimeloyl-ACP methyl ester carboxylesterase</fullName>
    </submittedName>
</protein>
<evidence type="ECO:0000313" key="2">
    <source>
        <dbReference type="EMBL" id="SIT20185.1"/>
    </source>
</evidence>
<dbReference type="PANTHER" id="PTHR46438">
    <property type="entry name" value="ALPHA/BETA-HYDROLASES SUPERFAMILY PROTEIN"/>
    <property type="match status" value="1"/>
</dbReference>
<accession>A0A1N7QBF7</accession>
<evidence type="ECO:0000259" key="1">
    <source>
        <dbReference type="Pfam" id="PF00561"/>
    </source>
</evidence>
<dbReference type="SUPFAM" id="SSF53474">
    <property type="entry name" value="alpha/beta-Hydrolases"/>
    <property type="match status" value="1"/>
</dbReference>
<dbReference type="GO" id="GO:0003824">
    <property type="term" value="F:catalytic activity"/>
    <property type="evidence" value="ECO:0007669"/>
    <property type="project" value="InterPro"/>
</dbReference>
<dbReference type="Proteomes" id="UP000185639">
    <property type="component" value="Unassembled WGS sequence"/>
</dbReference>
<dbReference type="STRING" id="484498.SAMN05421686_11812"/>